<protein>
    <submittedName>
        <fullName evidence="2">Uncharacterized protein</fullName>
    </submittedName>
</protein>
<keyword evidence="3" id="KW-1185">Reference proteome</keyword>
<sequence>MSDTSVIEEIKSIRLELINLQSRLQALESTSTSTTLKPMSNAQLRPVVTSDKLKNNVTSGSTIANRQTLRSRSFKVMQHLINVVDVSYMDQQIIHVPKRPCKQLQTSGPAKAFQKLGRSQPSQQIAKACPPDSAASRSPKPGVQELLKEKSFRPDIPRVFHPKRPRKDIKASSKFICNGEAITDPSLRTHEAMRGSNLDTVTSHQQKTKVKPTHFEKKTPGLDHKPSTIAAKTIQPIKKDALEETTTSVFQTDRFKRNSDRLDLLKLDPDFSDLLPPSGNAY</sequence>
<dbReference type="OrthoDB" id="2516273at2759"/>
<gene>
    <name evidence="2" type="ORF">VP01_7702g1</name>
</gene>
<feature type="region of interest" description="Disordered" evidence="1">
    <location>
        <begin position="116"/>
        <end position="141"/>
    </location>
</feature>
<reference evidence="2 3" key="1">
    <citation type="submission" date="2015-08" db="EMBL/GenBank/DDBJ databases">
        <title>Next Generation Sequencing and Analysis of the Genome of Puccinia sorghi L Schw, the Causal Agent of Maize Common Rust.</title>
        <authorList>
            <person name="Rochi L."/>
            <person name="Burguener G."/>
            <person name="Darino M."/>
            <person name="Turjanski A."/>
            <person name="Kreff E."/>
            <person name="Dieguez M.J."/>
            <person name="Sacco F."/>
        </authorList>
    </citation>
    <scope>NUCLEOTIDE SEQUENCE [LARGE SCALE GENOMIC DNA]</scope>
    <source>
        <strain evidence="2 3">RO10H11247</strain>
    </source>
</reference>
<dbReference type="Proteomes" id="UP000037035">
    <property type="component" value="Unassembled WGS sequence"/>
</dbReference>
<evidence type="ECO:0000256" key="1">
    <source>
        <dbReference type="SAM" id="MobiDB-lite"/>
    </source>
</evidence>
<feature type="non-terminal residue" evidence="2">
    <location>
        <position position="282"/>
    </location>
</feature>
<comment type="caution">
    <text evidence="2">The sequence shown here is derived from an EMBL/GenBank/DDBJ whole genome shotgun (WGS) entry which is preliminary data.</text>
</comment>
<name>A0A0L6UCE3_9BASI</name>
<proteinExistence type="predicted"/>
<dbReference type="AlphaFoldDB" id="A0A0L6UCE3"/>
<dbReference type="VEuPathDB" id="FungiDB:VP01_7702g1"/>
<dbReference type="EMBL" id="LAVV01013164">
    <property type="protein sequence ID" value="KNZ45902.1"/>
    <property type="molecule type" value="Genomic_DNA"/>
</dbReference>
<accession>A0A0L6UCE3</accession>
<organism evidence="2 3">
    <name type="scientific">Puccinia sorghi</name>
    <dbReference type="NCBI Taxonomy" id="27349"/>
    <lineage>
        <taxon>Eukaryota</taxon>
        <taxon>Fungi</taxon>
        <taxon>Dikarya</taxon>
        <taxon>Basidiomycota</taxon>
        <taxon>Pucciniomycotina</taxon>
        <taxon>Pucciniomycetes</taxon>
        <taxon>Pucciniales</taxon>
        <taxon>Pucciniaceae</taxon>
        <taxon>Puccinia</taxon>
    </lineage>
</organism>
<evidence type="ECO:0000313" key="2">
    <source>
        <dbReference type="EMBL" id="KNZ45902.1"/>
    </source>
</evidence>
<evidence type="ECO:0000313" key="3">
    <source>
        <dbReference type="Proteomes" id="UP000037035"/>
    </source>
</evidence>